<keyword evidence="3" id="KW-1185">Reference proteome</keyword>
<comment type="caution">
    <text evidence="2">The sequence shown here is derived from an EMBL/GenBank/DDBJ whole genome shotgun (WGS) entry which is preliminary data.</text>
</comment>
<feature type="signal peptide" evidence="1">
    <location>
        <begin position="1"/>
        <end position="22"/>
    </location>
</feature>
<accession>A0A9P9EMX3</accession>
<reference evidence="2" key="1">
    <citation type="journal article" date="2021" name="Nat. Commun.">
        <title>Genetic determinants of endophytism in the Arabidopsis root mycobiome.</title>
        <authorList>
            <person name="Mesny F."/>
            <person name="Miyauchi S."/>
            <person name="Thiergart T."/>
            <person name="Pickel B."/>
            <person name="Atanasova L."/>
            <person name="Karlsson M."/>
            <person name="Huettel B."/>
            <person name="Barry K.W."/>
            <person name="Haridas S."/>
            <person name="Chen C."/>
            <person name="Bauer D."/>
            <person name="Andreopoulos W."/>
            <person name="Pangilinan J."/>
            <person name="LaButti K."/>
            <person name="Riley R."/>
            <person name="Lipzen A."/>
            <person name="Clum A."/>
            <person name="Drula E."/>
            <person name="Henrissat B."/>
            <person name="Kohler A."/>
            <person name="Grigoriev I.V."/>
            <person name="Martin F.M."/>
            <person name="Hacquard S."/>
        </authorList>
    </citation>
    <scope>NUCLEOTIDE SEQUENCE</scope>
    <source>
        <strain evidence="2">MPI-CAGE-AT-0021</strain>
    </source>
</reference>
<proteinExistence type="predicted"/>
<evidence type="ECO:0000313" key="3">
    <source>
        <dbReference type="Proteomes" id="UP000717696"/>
    </source>
</evidence>
<gene>
    <name evidence="2" type="ORF">B0J13DRAFT_558748</name>
</gene>
<name>A0A9P9EMX3_9HYPO</name>
<protein>
    <submittedName>
        <fullName evidence="2">Uncharacterized protein</fullName>
    </submittedName>
</protein>
<organism evidence="2 3">
    <name type="scientific">Dactylonectria estremocensis</name>
    <dbReference type="NCBI Taxonomy" id="1079267"/>
    <lineage>
        <taxon>Eukaryota</taxon>
        <taxon>Fungi</taxon>
        <taxon>Dikarya</taxon>
        <taxon>Ascomycota</taxon>
        <taxon>Pezizomycotina</taxon>
        <taxon>Sordariomycetes</taxon>
        <taxon>Hypocreomycetidae</taxon>
        <taxon>Hypocreales</taxon>
        <taxon>Nectriaceae</taxon>
        <taxon>Dactylonectria</taxon>
    </lineage>
</organism>
<evidence type="ECO:0000256" key="1">
    <source>
        <dbReference type="SAM" id="SignalP"/>
    </source>
</evidence>
<feature type="chain" id="PRO_5040154476" evidence="1">
    <location>
        <begin position="23"/>
        <end position="70"/>
    </location>
</feature>
<sequence length="70" mass="7785">MMATLRSRLLLLKAYFLNTNDADDLHMRTSEDCKPGYPQLLPFSPHIALGLYAAASTNFELDSSYTSKTG</sequence>
<evidence type="ECO:0000313" key="2">
    <source>
        <dbReference type="EMBL" id="KAH7139991.1"/>
    </source>
</evidence>
<keyword evidence="1" id="KW-0732">Signal</keyword>
<dbReference type="EMBL" id="JAGMUU010000014">
    <property type="protein sequence ID" value="KAH7139991.1"/>
    <property type="molecule type" value="Genomic_DNA"/>
</dbReference>
<dbReference type="AlphaFoldDB" id="A0A9P9EMX3"/>
<dbReference type="Proteomes" id="UP000717696">
    <property type="component" value="Unassembled WGS sequence"/>
</dbReference>